<sequence length="82" mass="8860">MRITMSFWNGVATALVLASVCCSPLIATHKSVWVSASQFFLGAGFIVLGASEDRLTKLLRALLACFGIFYIGVAIYRWAGIS</sequence>
<dbReference type="Proteomes" id="UP000494255">
    <property type="component" value="Unassembled WGS sequence"/>
</dbReference>
<dbReference type="EMBL" id="CADIKC010000001">
    <property type="protein sequence ID" value="CAB3650167.1"/>
    <property type="molecule type" value="Genomic_DNA"/>
</dbReference>
<keyword evidence="1" id="KW-0472">Membrane</keyword>
<organism evidence="2 3">
    <name type="scientific">Paraburkholderia sediminicola</name>
    <dbReference type="NCBI Taxonomy" id="458836"/>
    <lineage>
        <taxon>Bacteria</taxon>
        <taxon>Pseudomonadati</taxon>
        <taxon>Pseudomonadota</taxon>
        <taxon>Betaproteobacteria</taxon>
        <taxon>Burkholderiales</taxon>
        <taxon>Burkholderiaceae</taxon>
        <taxon>Paraburkholderia</taxon>
    </lineage>
</organism>
<evidence type="ECO:0000256" key="1">
    <source>
        <dbReference type="SAM" id="Phobius"/>
    </source>
</evidence>
<protein>
    <submittedName>
        <fullName evidence="2">Uncharacterized protein</fullName>
    </submittedName>
</protein>
<feature type="transmembrane region" description="Helical" evidence="1">
    <location>
        <begin position="32"/>
        <end position="51"/>
    </location>
</feature>
<keyword evidence="1" id="KW-0812">Transmembrane</keyword>
<name>A0A6J5A1T6_9BURK</name>
<proteinExistence type="predicted"/>
<feature type="transmembrane region" description="Helical" evidence="1">
    <location>
        <begin position="58"/>
        <end position="79"/>
    </location>
</feature>
<keyword evidence="3" id="KW-1185">Reference proteome</keyword>
<gene>
    <name evidence="2" type="ORF">LMG24238_01097</name>
</gene>
<evidence type="ECO:0000313" key="2">
    <source>
        <dbReference type="EMBL" id="CAB3650167.1"/>
    </source>
</evidence>
<reference evidence="2 3" key="1">
    <citation type="submission" date="2020-04" db="EMBL/GenBank/DDBJ databases">
        <authorList>
            <person name="De Canck E."/>
        </authorList>
    </citation>
    <scope>NUCLEOTIDE SEQUENCE [LARGE SCALE GENOMIC DNA]</scope>
    <source>
        <strain evidence="2 3">LMG 24238</strain>
    </source>
</reference>
<evidence type="ECO:0000313" key="3">
    <source>
        <dbReference type="Proteomes" id="UP000494255"/>
    </source>
</evidence>
<dbReference type="AlphaFoldDB" id="A0A6J5A1T6"/>
<accession>A0A6J5A1T6</accession>
<keyword evidence="1" id="KW-1133">Transmembrane helix</keyword>